<evidence type="ECO:0000259" key="3">
    <source>
        <dbReference type="Pfam" id="PF01683"/>
    </source>
</evidence>
<keyword evidence="2" id="KW-0472">Membrane</keyword>
<gene>
    <name evidence="4" type="ORF">HPB51_010755</name>
</gene>
<feature type="transmembrane region" description="Helical" evidence="2">
    <location>
        <begin position="280"/>
        <end position="300"/>
    </location>
</feature>
<feature type="region of interest" description="Disordered" evidence="1">
    <location>
        <begin position="323"/>
        <end position="355"/>
    </location>
</feature>
<name>A0A9J6DU19_RHIMP</name>
<accession>A0A9J6DU19</accession>
<proteinExistence type="predicted"/>
<dbReference type="Pfam" id="PF01683">
    <property type="entry name" value="EB"/>
    <property type="match status" value="1"/>
</dbReference>
<evidence type="ECO:0000256" key="2">
    <source>
        <dbReference type="SAM" id="Phobius"/>
    </source>
</evidence>
<keyword evidence="2" id="KW-0812">Transmembrane</keyword>
<comment type="caution">
    <text evidence="4">The sequence shown here is derived from an EMBL/GenBank/DDBJ whole genome shotgun (WGS) entry which is preliminary data.</text>
</comment>
<dbReference type="InterPro" id="IPR006149">
    <property type="entry name" value="EB_dom"/>
</dbReference>
<reference evidence="4" key="1">
    <citation type="journal article" date="2020" name="Cell">
        <title>Large-Scale Comparative Analyses of Tick Genomes Elucidate Their Genetic Diversity and Vector Capacities.</title>
        <authorList>
            <consortium name="Tick Genome and Microbiome Consortium (TIGMIC)"/>
            <person name="Jia N."/>
            <person name="Wang J."/>
            <person name="Shi W."/>
            <person name="Du L."/>
            <person name="Sun Y."/>
            <person name="Zhan W."/>
            <person name="Jiang J.F."/>
            <person name="Wang Q."/>
            <person name="Zhang B."/>
            <person name="Ji P."/>
            <person name="Bell-Sakyi L."/>
            <person name="Cui X.M."/>
            <person name="Yuan T.T."/>
            <person name="Jiang B.G."/>
            <person name="Yang W.F."/>
            <person name="Lam T.T."/>
            <person name="Chang Q.C."/>
            <person name="Ding S.J."/>
            <person name="Wang X.J."/>
            <person name="Zhu J.G."/>
            <person name="Ruan X.D."/>
            <person name="Zhao L."/>
            <person name="Wei J.T."/>
            <person name="Ye R.Z."/>
            <person name="Que T.C."/>
            <person name="Du C.H."/>
            <person name="Zhou Y.H."/>
            <person name="Cheng J.X."/>
            <person name="Dai P.F."/>
            <person name="Guo W.B."/>
            <person name="Han X.H."/>
            <person name="Huang E.J."/>
            <person name="Li L.F."/>
            <person name="Wei W."/>
            <person name="Gao Y.C."/>
            <person name="Liu J.Z."/>
            <person name="Shao H.Z."/>
            <person name="Wang X."/>
            <person name="Wang C.C."/>
            <person name="Yang T.C."/>
            <person name="Huo Q.B."/>
            <person name="Li W."/>
            <person name="Chen H.Y."/>
            <person name="Chen S.E."/>
            <person name="Zhou L.G."/>
            <person name="Ni X.B."/>
            <person name="Tian J.H."/>
            <person name="Sheng Y."/>
            <person name="Liu T."/>
            <person name="Pan Y.S."/>
            <person name="Xia L.Y."/>
            <person name="Li J."/>
            <person name="Zhao F."/>
            <person name="Cao W.C."/>
        </authorList>
    </citation>
    <scope>NUCLEOTIDE SEQUENCE</scope>
    <source>
        <strain evidence="4">Rmic-2018</strain>
    </source>
</reference>
<organism evidence="4 5">
    <name type="scientific">Rhipicephalus microplus</name>
    <name type="common">Cattle tick</name>
    <name type="synonym">Boophilus microplus</name>
    <dbReference type="NCBI Taxonomy" id="6941"/>
    <lineage>
        <taxon>Eukaryota</taxon>
        <taxon>Metazoa</taxon>
        <taxon>Ecdysozoa</taxon>
        <taxon>Arthropoda</taxon>
        <taxon>Chelicerata</taxon>
        <taxon>Arachnida</taxon>
        <taxon>Acari</taxon>
        <taxon>Parasitiformes</taxon>
        <taxon>Ixodida</taxon>
        <taxon>Ixodoidea</taxon>
        <taxon>Ixodidae</taxon>
        <taxon>Rhipicephalinae</taxon>
        <taxon>Rhipicephalus</taxon>
        <taxon>Boophilus</taxon>
    </lineage>
</organism>
<protein>
    <recommendedName>
        <fullName evidence="3">EB domain-containing protein</fullName>
    </recommendedName>
</protein>
<evidence type="ECO:0000313" key="5">
    <source>
        <dbReference type="Proteomes" id="UP000821866"/>
    </source>
</evidence>
<evidence type="ECO:0000313" key="4">
    <source>
        <dbReference type="EMBL" id="KAH8025671.1"/>
    </source>
</evidence>
<evidence type="ECO:0000256" key="1">
    <source>
        <dbReference type="SAM" id="MobiDB-lite"/>
    </source>
</evidence>
<reference evidence="4" key="2">
    <citation type="submission" date="2021-09" db="EMBL/GenBank/DDBJ databases">
        <authorList>
            <person name="Jia N."/>
            <person name="Wang J."/>
            <person name="Shi W."/>
            <person name="Du L."/>
            <person name="Sun Y."/>
            <person name="Zhan W."/>
            <person name="Jiang J."/>
            <person name="Wang Q."/>
            <person name="Zhang B."/>
            <person name="Ji P."/>
            <person name="Sakyi L.B."/>
            <person name="Cui X."/>
            <person name="Yuan T."/>
            <person name="Jiang B."/>
            <person name="Yang W."/>
            <person name="Lam T.T.-Y."/>
            <person name="Chang Q."/>
            <person name="Ding S."/>
            <person name="Wang X."/>
            <person name="Zhu J."/>
            <person name="Ruan X."/>
            <person name="Zhao L."/>
            <person name="Wei J."/>
            <person name="Que T."/>
            <person name="Du C."/>
            <person name="Cheng J."/>
            <person name="Dai P."/>
            <person name="Han X."/>
            <person name="Huang E."/>
            <person name="Gao Y."/>
            <person name="Liu J."/>
            <person name="Shao H."/>
            <person name="Ye R."/>
            <person name="Li L."/>
            <person name="Wei W."/>
            <person name="Wang X."/>
            <person name="Wang C."/>
            <person name="Huo Q."/>
            <person name="Li W."/>
            <person name="Guo W."/>
            <person name="Chen H."/>
            <person name="Chen S."/>
            <person name="Zhou L."/>
            <person name="Zhou L."/>
            <person name="Ni X."/>
            <person name="Tian J."/>
            <person name="Zhou Y."/>
            <person name="Sheng Y."/>
            <person name="Liu T."/>
            <person name="Pan Y."/>
            <person name="Xia L."/>
            <person name="Li J."/>
            <person name="Zhao F."/>
            <person name="Cao W."/>
        </authorList>
    </citation>
    <scope>NUCLEOTIDE SEQUENCE</scope>
    <source>
        <strain evidence="4">Rmic-2018</strain>
        <tissue evidence="4">Larvae</tissue>
    </source>
</reference>
<dbReference type="EMBL" id="JABSTU010000007">
    <property type="protein sequence ID" value="KAH8025671.1"/>
    <property type="molecule type" value="Genomic_DNA"/>
</dbReference>
<sequence length="355" mass="38013">MVVASMTLFRVPVKSEKGCDAFYSRTNGTTVVACEAIRGHGPVGSNLLFTCGLSDGLLSAVYWHVVPPKCCSVSEVYRVTQTDQKRENADVQLTLKADQPVTGKVTALVVAAGGKLLLNASMQFAVSDSPEDSGCRCKRRYMWCNASGHCHCPVDRPNYDPVHGVCGSSIPLDGACRYHHQCQWNHSTLECLQGRCDCGYRAVRSTAGDPGVPCVPTARYGEPCAGRDACVSAGTTCGRAGRCICEPGQRRVRGGCLAPSTPKPTVPPRLLGDAANWPRLSFIAACTALLALALLSRLIIKGVQWLLRRTNILEQSTDAGEISYAPGETSRPVASLPYDRPEPLHNPKPVSEAGL</sequence>
<keyword evidence="2" id="KW-1133">Transmembrane helix</keyword>
<keyword evidence="5" id="KW-1185">Reference proteome</keyword>
<dbReference type="AlphaFoldDB" id="A0A9J6DU19"/>
<dbReference type="Proteomes" id="UP000821866">
    <property type="component" value="Unassembled WGS sequence"/>
</dbReference>
<feature type="domain" description="EB" evidence="3">
    <location>
        <begin position="214"/>
        <end position="256"/>
    </location>
</feature>